<dbReference type="InterPro" id="IPR053146">
    <property type="entry name" value="QDO-like"/>
</dbReference>
<proteinExistence type="predicted"/>
<keyword evidence="3" id="KW-1185">Reference proteome</keyword>
<evidence type="ECO:0000313" key="2">
    <source>
        <dbReference type="EMBL" id="KAF2848750.1"/>
    </source>
</evidence>
<dbReference type="AlphaFoldDB" id="A0A6A7AZS9"/>
<feature type="domain" description="Cupin type-2" evidence="1">
    <location>
        <begin position="75"/>
        <end position="121"/>
    </location>
</feature>
<dbReference type="OrthoDB" id="2588190at2759"/>
<dbReference type="PANTHER" id="PTHR36440">
    <property type="entry name" value="PUTATIVE (AFU_ORTHOLOGUE AFUA_8G07350)-RELATED"/>
    <property type="match status" value="1"/>
</dbReference>
<dbReference type="InterPro" id="IPR014710">
    <property type="entry name" value="RmlC-like_jellyroll"/>
</dbReference>
<reference evidence="2" key="1">
    <citation type="submission" date="2020-01" db="EMBL/GenBank/DDBJ databases">
        <authorList>
            <consortium name="DOE Joint Genome Institute"/>
            <person name="Haridas S."/>
            <person name="Albert R."/>
            <person name="Binder M."/>
            <person name="Bloem J."/>
            <person name="Labutti K."/>
            <person name="Salamov A."/>
            <person name="Andreopoulos B."/>
            <person name="Baker S.E."/>
            <person name="Barry K."/>
            <person name="Bills G."/>
            <person name="Bluhm B.H."/>
            <person name="Cannon C."/>
            <person name="Castanera R."/>
            <person name="Culley D.E."/>
            <person name="Daum C."/>
            <person name="Ezra D."/>
            <person name="Gonzalez J.B."/>
            <person name="Henrissat B."/>
            <person name="Kuo A."/>
            <person name="Liang C."/>
            <person name="Lipzen A."/>
            <person name="Lutzoni F."/>
            <person name="Magnuson J."/>
            <person name="Mondo S."/>
            <person name="Nolan M."/>
            <person name="Ohm R."/>
            <person name="Pangilinan J."/>
            <person name="Park H.-J."/>
            <person name="Ramirez L."/>
            <person name="Alfaro M."/>
            <person name="Sun H."/>
            <person name="Tritt A."/>
            <person name="Yoshinaga Y."/>
            <person name="Zwiers L.-H."/>
            <person name="Turgeon B.G."/>
            <person name="Goodwin S.B."/>
            <person name="Spatafora J.W."/>
            <person name="Crous P.W."/>
            <person name="Grigoriev I.V."/>
        </authorList>
    </citation>
    <scope>NUCLEOTIDE SEQUENCE</scope>
    <source>
        <strain evidence="2">IPT5</strain>
    </source>
</reference>
<dbReference type="InterPro" id="IPR011051">
    <property type="entry name" value="RmlC_Cupin_sf"/>
</dbReference>
<evidence type="ECO:0000313" key="3">
    <source>
        <dbReference type="Proteomes" id="UP000799423"/>
    </source>
</evidence>
<organism evidence="2 3">
    <name type="scientific">Plenodomus tracheiphilus IPT5</name>
    <dbReference type="NCBI Taxonomy" id="1408161"/>
    <lineage>
        <taxon>Eukaryota</taxon>
        <taxon>Fungi</taxon>
        <taxon>Dikarya</taxon>
        <taxon>Ascomycota</taxon>
        <taxon>Pezizomycotina</taxon>
        <taxon>Dothideomycetes</taxon>
        <taxon>Pleosporomycetidae</taxon>
        <taxon>Pleosporales</taxon>
        <taxon>Pleosporineae</taxon>
        <taxon>Leptosphaeriaceae</taxon>
        <taxon>Plenodomus</taxon>
    </lineage>
</organism>
<name>A0A6A7AZS9_9PLEO</name>
<dbReference type="CDD" id="cd02215">
    <property type="entry name" value="cupin_QDO_N_C"/>
    <property type="match status" value="1"/>
</dbReference>
<dbReference type="Pfam" id="PF07883">
    <property type="entry name" value="Cupin_2"/>
    <property type="match status" value="1"/>
</dbReference>
<accession>A0A6A7AZS9</accession>
<sequence>MTSSIEHGVKATSISAIPKVREPLGKPTPYIISAYEGESMTIPGTKSVIRIFASAKETEGLMSVFALDGAVADAPGFHYHEHAHDVFLCTKGHLKVWMGDKCKILGPGDFAYAPPNVVHQPQLLDQGINETVGLVTPGQWVDFFRFVSDAYDGVVVDEFDARNPLDTLRPKFREIKEKYDVIFQPQYVGAKVSDFTEEDTKLPETQQAYYLKANTGPCHLLEGVLSRPFITTKQSVGPTGNFAVTSIESSNRHTHTILNKPFTFQKTHQVYHVLDGAIALSVNGETGVLVTHGESAFIPAGTAISIEFVDRYVRFWAYSSGDGLEALIAEAGAAFKGTIVPDEVEEVDTDKVRRVAEKLNVKISV</sequence>
<dbReference type="PANTHER" id="PTHR36440:SF1">
    <property type="entry name" value="PUTATIVE (AFU_ORTHOLOGUE AFUA_8G07350)-RELATED"/>
    <property type="match status" value="1"/>
</dbReference>
<protein>
    <submittedName>
        <fullName evidence="2">RmlC-like cupin</fullName>
    </submittedName>
</protein>
<dbReference type="Gene3D" id="2.60.120.10">
    <property type="entry name" value="Jelly Rolls"/>
    <property type="match status" value="2"/>
</dbReference>
<evidence type="ECO:0000259" key="1">
    <source>
        <dbReference type="Pfam" id="PF07883"/>
    </source>
</evidence>
<dbReference type="SUPFAM" id="SSF51182">
    <property type="entry name" value="RmlC-like cupins"/>
    <property type="match status" value="2"/>
</dbReference>
<dbReference type="InterPro" id="IPR013096">
    <property type="entry name" value="Cupin_2"/>
</dbReference>
<gene>
    <name evidence="2" type="ORF">T440DRAFT_469819</name>
</gene>
<dbReference type="Proteomes" id="UP000799423">
    <property type="component" value="Unassembled WGS sequence"/>
</dbReference>
<dbReference type="EMBL" id="MU006315">
    <property type="protein sequence ID" value="KAF2848750.1"/>
    <property type="molecule type" value="Genomic_DNA"/>
</dbReference>